<dbReference type="Gene3D" id="1.10.287.700">
    <property type="entry name" value="Helix hairpin bin"/>
    <property type="match status" value="1"/>
</dbReference>
<feature type="chain" id="PRO_5037642226" evidence="1">
    <location>
        <begin position="17"/>
        <end position="127"/>
    </location>
</feature>
<evidence type="ECO:0000313" key="2">
    <source>
        <dbReference type="EMBL" id="KAG6456687.1"/>
    </source>
</evidence>
<evidence type="ECO:0000256" key="1">
    <source>
        <dbReference type="SAM" id="SignalP"/>
    </source>
</evidence>
<dbReference type="AlphaFoldDB" id="A0A921ZEW0"/>
<sequence length="127" mass="13336">MNRLVLLLALVAIAYATPVPNMIDVDVKTPLGKFEAEVGKDGLEVSLSPSKKVKSDVGKFVDGLAEAAEKGAEVVDKIGDGIAKGVAHVVDGAADFAHNVADGVGNALDKVAEAIRKSREENRLRHH</sequence>
<reference evidence="2" key="2">
    <citation type="submission" date="2020-12" db="EMBL/GenBank/DDBJ databases">
        <authorList>
            <person name="Kanost M."/>
        </authorList>
    </citation>
    <scope>NUCLEOTIDE SEQUENCE</scope>
</reference>
<gene>
    <name evidence="2" type="ORF">O3G_MSEX009895</name>
</gene>
<proteinExistence type="predicted"/>
<keyword evidence="1" id="KW-0732">Signal</keyword>
<comment type="caution">
    <text evidence="2">The sequence shown here is derived from an EMBL/GenBank/DDBJ whole genome shotgun (WGS) entry which is preliminary data.</text>
</comment>
<dbReference type="Proteomes" id="UP000791440">
    <property type="component" value="Unassembled WGS sequence"/>
</dbReference>
<protein>
    <submittedName>
        <fullName evidence="2">Uncharacterized protein</fullName>
    </submittedName>
</protein>
<accession>A0A921ZEW0</accession>
<keyword evidence="3" id="KW-1185">Reference proteome</keyword>
<feature type="signal peptide" evidence="1">
    <location>
        <begin position="1"/>
        <end position="16"/>
    </location>
</feature>
<reference evidence="2" key="1">
    <citation type="journal article" date="2016" name="Insect Biochem. Mol. Biol.">
        <title>Multifaceted biological insights from a draft genome sequence of the tobacco hornworm moth, Manduca sexta.</title>
        <authorList>
            <person name="Kanost M.R."/>
            <person name="Arrese E.L."/>
            <person name="Cao X."/>
            <person name="Chen Y.R."/>
            <person name="Chellapilla S."/>
            <person name="Goldsmith M.R."/>
            <person name="Grosse-Wilde E."/>
            <person name="Heckel D.G."/>
            <person name="Herndon N."/>
            <person name="Jiang H."/>
            <person name="Papanicolaou A."/>
            <person name="Qu J."/>
            <person name="Soulages J.L."/>
            <person name="Vogel H."/>
            <person name="Walters J."/>
            <person name="Waterhouse R.M."/>
            <person name="Ahn S.J."/>
            <person name="Almeida F.C."/>
            <person name="An C."/>
            <person name="Aqrawi P."/>
            <person name="Bretschneider A."/>
            <person name="Bryant W.B."/>
            <person name="Bucks S."/>
            <person name="Chao H."/>
            <person name="Chevignon G."/>
            <person name="Christen J.M."/>
            <person name="Clarke D.F."/>
            <person name="Dittmer N.T."/>
            <person name="Ferguson L.C.F."/>
            <person name="Garavelou S."/>
            <person name="Gordon K.H.J."/>
            <person name="Gunaratna R.T."/>
            <person name="Han Y."/>
            <person name="Hauser F."/>
            <person name="He Y."/>
            <person name="Heidel-Fischer H."/>
            <person name="Hirsh A."/>
            <person name="Hu Y."/>
            <person name="Jiang H."/>
            <person name="Kalra D."/>
            <person name="Klinner C."/>
            <person name="Konig C."/>
            <person name="Kovar C."/>
            <person name="Kroll A.R."/>
            <person name="Kuwar S.S."/>
            <person name="Lee S.L."/>
            <person name="Lehman R."/>
            <person name="Li K."/>
            <person name="Li Z."/>
            <person name="Liang H."/>
            <person name="Lovelace S."/>
            <person name="Lu Z."/>
            <person name="Mansfield J.H."/>
            <person name="McCulloch K.J."/>
            <person name="Mathew T."/>
            <person name="Morton B."/>
            <person name="Muzny D.M."/>
            <person name="Neunemann D."/>
            <person name="Ongeri F."/>
            <person name="Pauchet Y."/>
            <person name="Pu L.L."/>
            <person name="Pyrousis I."/>
            <person name="Rao X.J."/>
            <person name="Redding A."/>
            <person name="Roesel C."/>
            <person name="Sanchez-Gracia A."/>
            <person name="Schaack S."/>
            <person name="Shukla A."/>
            <person name="Tetreau G."/>
            <person name="Wang Y."/>
            <person name="Xiong G.H."/>
            <person name="Traut W."/>
            <person name="Walsh T.K."/>
            <person name="Worley K.C."/>
            <person name="Wu D."/>
            <person name="Wu W."/>
            <person name="Wu Y.Q."/>
            <person name="Zhang X."/>
            <person name="Zou Z."/>
            <person name="Zucker H."/>
            <person name="Briscoe A.D."/>
            <person name="Burmester T."/>
            <person name="Clem R.J."/>
            <person name="Feyereisen R."/>
            <person name="Grimmelikhuijzen C.J.P."/>
            <person name="Hamodrakas S.J."/>
            <person name="Hansson B.S."/>
            <person name="Huguet E."/>
            <person name="Jermiin L.S."/>
            <person name="Lan Q."/>
            <person name="Lehman H.K."/>
            <person name="Lorenzen M."/>
            <person name="Merzendorfer H."/>
            <person name="Michalopoulos I."/>
            <person name="Morton D.B."/>
            <person name="Muthukrishnan S."/>
            <person name="Oakeshott J.G."/>
            <person name="Palmer W."/>
            <person name="Park Y."/>
            <person name="Passarelli A.L."/>
            <person name="Rozas J."/>
            <person name="Schwartz L.M."/>
            <person name="Smith W."/>
            <person name="Southgate A."/>
            <person name="Vilcinskas A."/>
            <person name="Vogt R."/>
            <person name="Wang P."/>
            <person name="Werren J."/>
            <person name="Yu X.Q."/>
            <person name="Zhou J.J."/>
            <person name="Brown S.J."/>
            <person name="Scherer S.E."/>
            <person name="Richards S."/>
            <person name="Blissard G.W."/>
        </authorList>
    </citation>
    <scope>NUCLEOTIDE SEQUENCE</scope>
</reference>
<evidence type="ECO:0000313" key="3">
    <source>
        <dbReference type="Proteomes" id="UP000791440"/>
    </source>
</evidence>
<dbReference type="EMBL" id="JH668520">
    <property type="protein sequence ID" value="KAG6456687.1"/>
    <property type="molecule type" value="Genomic_DNA"/>
</dbReference>
<name>A0A921ZEW0_MANSE</name>
<organism evidence="2 3">
    <name type="scientific">Manduca sexta</name>
    <name type="common">Tobacco hawkmoth</name>
    <name type="synonym">Tobacco hornworm</name>
    <dbReference type="NCBI Taxonomy" id="7130"/>
    <lineage>
        <taxon>Eukaryota</taxon>
        <taxon>Metazoa</taxon>
        <taxon>Ecdysozoa</taxon>
        <taxon>Arthropoda</taxon>
        <taxon>Hexapoda</taxon>
        <taxon>Insecta</taxon>
        <taxon>Pterygota</taxon>
        <taxon>Neoptera</taxon>
        <taxon>Endopterygota</taxon>
        <taxon>Lepidoptera</taxon>
        <taxon>Glossata</taxon>
        <taxon>Ditrysia</taxon>
        <taxon>Bombycoidea</taxon>
        <taxon>Sphingidae</taxon>
        <taxon>Sphinginae</taxon>
        <taxon>Sphingini</taxon>
        <taxon>Manduca</taxon>
    </lineage>
</organism>